<sequence>MRPTKANLRWMAIKVDLENAFDRICWDFIENTLIDANDHILYACTDIHNARLIDKVLSDFGLHLGHQASKPKTHLYFSPNTHADLRDDNSETLCFIIVDTLGKYLGVHVIHQRVRCSDFNFILDKMRSRLSGWVA</sequence>
<gene>
    <name evidence="1" type="ORF">HRI_002250000</name>
</gene>
<evidence type="ECO:0008006" key="3">
    <source>
        <dbReference type="Google" id="ProtNLM"/>
    </source>
</evidence>
<proteinExistence type="predicted"/>
<accession>A0A9W7HYM1</accession>
<dbReference type="EMBL" id="BSYR01000020">
    <property type="protein sequence ID" value="GMI85807.1"/>
    <property type="molecule type" value="Genomic_DNA"/>
</dbReference>
<dbReference type="AlphaFoldDB" id="A0A9W7HYM1"/>
<organism evidence="1 2">
    <name type="scientific">Hibiscus trionum</name>
    <name type="common">Flower of an hour</name>
    <dbReference type="NCBI Taxonomy" id="183268"/>
    <lineage>
        <taxon>Eukaryota</taxon>
        <taxon>Viridiplantae</taxon>
        <taxon>Streptophyta</taxon>
        <taxon>Embryophyta</taxon>
        <taxon>Tracheophyta</taxon>
        <taxon>Spermatophyta</taxon>
        <taxon>Magnoliopsida</taxon>
        <taxon>eudicotyledons</taxon>
        <taxon>Gunneridae</taxon>
        <taxon>Pentapetalae</taxon>
        <taxon>rosids</taxon>
        <taxon>malvids</taxon>
        <taxon>Malvales</taxon>
        <taxon>Malvaceae</taxon>
        <taxon>Malvoideae</taxon>
        <taxon>Hibiscus</taxon>
    </lineage>
</organism>
<protein>
    <recommendedName>
        <fullName evidence="3">Reverse transcriptase domain-containing protein</fullName>
    </recommendedName>
</protein>
<evidence type="ECO:0000313" key="2">
    <source>
        <dbReference type="Proteomes" id="UP001165190"/>
    </source>
</evidence>
<name>A0A9W7HYM1_HIBTR</name>
<dbReference type="Proteomes" id="UP001165190">
    <property type="component" value="Unassembled WGS sequence"/>
</dbReference>
<reference evidence="1" key="1">
    <citation type="submission" date="2023-05" db="EMBL/GenBank/DDBJ databases">
        <title>Genome and transcriptome analyses reveal genes involved in the formation of fine ridges on petal epidermal cells in Hibiscus trionum.</title>
        <authorList>
            <person name="Koshimizu S."/>
            <person name="Masuda S."/>
            <person name="Ishii T."/>
            <person name="Shirasu K."/>
            <person name="Hoshino A."/>
            <person name="Arita M."/>
        </authorList>
    </citation>
    <scope>NUCLEOTIDE SEQUENCE</scope>
    <source>
        <strain evidence="1">Hamamatsu line</strain>
    </source>
</reference>
<dbReference type="OrthoDB" id="1434716at2759"/>
<comment type="caution">
    <text evidence="1">The sequence shown here is derived from an EMBL/GenBank/DDBJ whole genome shotgun (WGS) entry which is preliminary data.</text>
</comment>
<evidence type="ECO:0000313" key="1">
    <source>
        <dbReference type="EMBL" id="GMI85807.1"/>
    </source>
</evidence>
<keyword evidence="2" id="KW-1185">Reference proteome</keyword>